<evidence type="ECO:0000313" key="3">
    <source>
        <dbReference type="Proteomes" id="UP000198926"/>
    </source>
</evidence>
<feature type="transmembrane region" description="Helical" evidence="1">
    <location>
        <begin position="7"/>
        <end position="25"/>
    </location>
</feature>
<keyword evidence="1" id="KW-1133">Transmembrane helix</keyword>
<evidence type="ECO:0000256" key="1">
    <source>
        <dbReference type="SAM" id="Phobius"/>
    </source>
</evidence>
<sequence length="131" mass="14606">MGFVLRWIFAFILLSATYNPTAWNFVRWAEANSEESLSLVVLGGLVLLIGYIIYLRATLRSIGIFGMILVLATVSTVIWVLFDQGLISLDNPTVNTWIAIFALSLVLAIGLSWSIVRRRLTGQTDVDDIDE</sequence>
<feature type="transmembrane region" description="Helical" evidence="1">
    <location>
        <begin position="94"/>
        <end position="116"/>
    </location>
</feature>
<protein>
    <submittedName>
        <fullName evidence="2">Uncharacterized protein</fullName>
    </submittedName>
</protein>
<name>A0A1I6MGV4_9RHOB</name>
<feature type="transmembrane region" description="Helical" evidence="1">
    <location>
        <begin position="37"/>
        <end position="55"/>
    </location>
</feature>
<proteinExistence type="predicted"/>
<keyword evidence="1" id="KW-0812">Transmembrane</keyword>
<dbReference type="InterPro" id="IPR045387">
    <property type="entry name" value="DUF6524"/>
</dbReference>
<dbReference type="OrthoDB" id="7272344at2"/>
<dbReference type="RefSeq" id="WP_090206558.1">
    <property type="nucleotide sequence ID" value="NZ_FOZM01000001.1"/>
</dbReference>
<dbReference type="Pfam" id="PF20134">
    <property type="entry name" value="DUF6524"/>
    <property type="match status" value="1"/>
</dbReference>
<dbReference type="STRING" id="1123755.SAMN05444714_1769"/>
<gene>
    <name evidence="2" type="ORF">SAMN05444714_1769</name>
</gene>
<feature type="transmembrane region" description="Helical" evidence="1">
    <location>
        <begin position="62"/>
        <end position="82"/>
    </location>
</feature>
<dbReference type="AlphaFoldDB" id="A0A1I6MGV4"/>
<evidence type="ECO:0000313" key="2">
    <source>
        <dbReference type="EMBL" id="SFS14882.1"/>
    </source>
</evidence>
<dbReference type="EMBL" id="FOZM01000001">
    <property type="protein sequence ID" value="SFS14882.1"/>
    <property type="molecule type" value="Genomic_DNA"/>
</dbReference>
<keyword evidence="3" id="KW-1185">Reference proteome</keyword>
<keyword evidence="1" id="KW-0472">Membrane</keyword>
<organism evidence="2 3">
    <name type="scientific">Yoonia litorea</name>
    <dbReference type="NCBI Taxonomy" id="1123755"/>
    <lineage>
        <taxon>Bacteria</taxon>
        <taxon>Pseudomonadati</taxon>
        <taxon>Pseudomonadota</taxon>
        <taxon>Alphaproteobacteria</taxon>
        <taxon>Rhodobacterales</taxon>
        <taxon>Paracoccaceae</taxon>
        <taxon>Yoonia</taxon>
    </lineage>
</organism>
<accession>A0A1I6MGV4</accession>
<reference evidence="2 3" key="1">
    <citation type="submission" date="2016-10" db="EMBL/GenBank/DDBJ databases">
        <authorList>
            <person name="de Groot N.N."/>
        </authorList>
    </citation>
    <scope>NUCLEOTIDE SEQUENCE [LARGE SCALE GENOMIC DNA]</scope>
    <source>
        <strain evidence="2 3">DSM 29433</strain>
    </source>
</reference>
<dbReference type="Proteomes" id="UP000198926">
    <property type="component" value="Unassembled WGS sequence"/>
</dbReference>